<dbReference type="GO" id="GO:0009927">
    <property type="term" value="F:histidine phosphotransfer kinase activity"/>
    <property type="evidence" value="ECO:0007669"/>
    <property type="project" value="UniProtKB-UniRule"/>
</dbReference>
<dbReference type="Proteomes" id="UP000324897">
    <property type="component" value="Unassembled WGS sequence"/>
</dbReference>
<keyword evidence="7" id="KW-1185">Reference proteome</keyword>
<evidence type="ECO:0000256" key="2">
    <source>
        <dbReference type="ARBA" id="ARBA00023012"/>
    </source>
</evidence>
<evidence type="ECO:0000256" key="4">
    <source>
        <dbReference type="RuleBase" id="RU369004"/>
    </source>
</evidence>
<organism evidence="6 7">
    <name type="scientific">Eragrostis curvula</name>
    <name type="common">weeping love grass</name>
    <dbReference type="NCBI Taxonomy" id="38414"/>
    <lineage>
        <taxon>Eukaryota</taxon>
        <taxon>Viridiplantae</taxon>
        <taxon>Streptophyta</taxon>
        <taxon>Embryophyta</taxon>
        <taxon>Tracheophyta</taxon>
        <taxon>Spermatophyta</taxon>
        <taxon>Magnoliopsida</taxon>
        <taxon>Liliopsida</taxon>
        <taxon>Poales</taxon>
        <taxon>Poaceae</taxon>
        <taxon>PACMAD clade</taxon>
        <taxon>Chloridoideae</taxon>
        <taxon>Eragrostideae</taxon>
        <taxon>Eragrostidinae</taxon>
        <taxon>Eragrostis</taxon>
    </lineage>
</organism>
<dbReference type="InterPro" id="IPR008207">
    <property type="entry name" value="Sig_transdc_His_kin_Hpt_dom"/>
</dbReference>
<proteinExistence type="predicted"/>
<sequence length="142" mass="15736">MAASPVKQLNAHISKMIATGLLDESFMALRKLQDAEDPDFVAGVVTNFLNDGDRMFGELTQLLERPFVDLHALYEKLHKFKGCSASVGARQVTLACIQLEQFTGQQKTREEWVSTLAKGRAAFDVVRSEFQTMIQVGDGRAS</sequence>
<comment type="function">
    <text evidence="4">Functions as a two-component phosphorelay mediators between cytokinin sensor histidine kinases and response regulators (B-type ARRs). Plays an important role in propagating cytokinin signal transduction.</text>
</comment>
<dbReference type="InterPro" id="IPR045871">
    <property type="entry name" value="AHP1-5/YPD1"/>
</dbReference>
<dbReference type="GO" id="GO:0005634">
    <property type="term" value="C:nucleus"/>
    <property type="evidence" value="ECO:0007669"/>
    <property type="project" value="UniProtKB-SubCell"/>
</dbReference>
<evidence type="ECO:0000313" key="6">
    <source>
        <dbReference type="EMBL" id="TVU04564.1"/>
    </source>
</evidence>
<dbReference type="SUPFAM" id="SSF47226">
    <property type="entry name" value="Histidine-containing phosphotransfer domain, HPT domain"/>
    <property type="match status" value="1"/>
</dbReference>
<dbReference type="InterPro" id="IPR036641">
    <property type="entry name" value="HPT_dom_sf"/>
</dbReference>
<reference evidence="6 7" key="1">
    <citation type="journal article" date="2019" name="Sci. Rep.">
        <title>A high-quality genome of Eragrostis curvula grass provides insights into Poaceae evolution and supports new strategies to enhance forage quality.</title>
        <authorList>
            <person name="Carballo J."/>
            <person name="Santos B.A.C.M."/>
            <person name="Zappacosta D."/>
            <person name="Garbus I."/>
            <person name="Selva J.P."/>
            <person name="Gallo C.A."/>
            <person name="Diaz A."/>
            <person name="Albertini E."/>
            <person name="Caccamo M."/>
            <person name="Echenique V."/>
        </authorList>
    </citation>
    <scope>NUCLEOTIDE SEQUENCE [LARGE SCALE GENOMIC DNA]</scope>
    <source>
        <strain evidence="7">cv. Victoria</strain>
        <tissue evidence="6">Leaf</tissue>
    </source>
</reference>
<keyword evidence="3" id="KW-0597">Phosphoprotein</keyword>
<feature type="domain" description="HPt" evidence="5">
    <location>
        <begin position="37"/>
        <end position="140"/>
    </location>
</feature>
<dbReference type="GO" id="GO:0005829">
    <property type="term" value="C:cytosol"/>
    <property type="evidence" value="ECO:0007669"/>
    <property type="project" value="UniProtKB-SubCell"/>
</dbReference>
<protein>
    <recommendedName>
        <fullName evidence="4">Histidine-containing phosphotransfer protein</fullName>
    </recommendedName>
</protein>
<comment type="subcellular location">
    <subcellularLocation>
        <location evidence="4">Cytoplasm</location>
        <location evidence="4">Cytosol</location>
    </subcellularLocation>
    <subcellularLocation>
        <location evidence="4">Nucleus</location>
    </subcellularLocation>
</comment>
<keyword evidence="1 4" id="KW-0932">Cytokinin signaling pathway</keyword>
<evidence type="ECO:0000256" key="3">
    <source>
        <dbReference type="PROSITE-ProRule" id="PRU00110"/>
    </source>
</evidence>
<dbReference type="EMBL" id="RWGY01000051">
    <property type="protein sequence ID" value="TVU04564.1"/>
    <property type="molecule type" value="Genomic_DNA"/>
</dbReference>
<comment type="domain">
    <text evidence="4">Histidine-containing phosphotransfer domain (HPt) contains an active histidine that mediates the phosphotransfer.</text>
</comment>
<gene>
    <name evidence="6" type="ORF">EJB05_47679</name>
</gene>
<dbReference type="GO" id="GO:0009736">
    <property type="term" value="P:cytokinin-activated signaling pathway"/>
    <property type="evidence" value="ECO:0007669"/>
    <property type="project" value="UniProtKB-KW"/>
</dbReference>
<dbReference type="GO" id="GO:0000160">
    <property type="term" value="P:phosphorelay signal transduction system"/>
    <property type="evidence" value="ECO:0007669"/>
    <property type="project" value="UniProtKB-UniRule"/>
</dbReference>
<dbReference type="GO" id="GO:0043424">
    <property type="term" value="F:protein histidine kinase binding"/>
    <property type="evidence" value="ECO:0007669"/>
    <property type="project" value="UniProtKB-UniRule"/>
</dbReference>
<evidence type="ECO:0000313" key="7">
    <source>
        <dbReference type="Proteomes" id="UP000324897"/>
    </source>
</evidence>
<accession>A0A5J9T006</accession>
<dbReference type="AlphaFoldDB" id="A0A5J9T006"/>
<feature type="modified residue" description="Phosphohistidine" evidence="3">
    <location>
        <position position="78"/>
    </location>
</feature>
<dbReference type="PANTHER" id="PTHR28242:SF47">
    <property type="entry name" value="HISTIDINE-CONTAINING PHOSPHOTRANSFER PROTEIN 1"/>
    <property type="match status" value="1"/>
</dbReference>
<dbReference type="OrthoDB" id="1670022at2759"/>
<dbReference type="PROSITE" id="PS50894">
    <property type="entry name" value="HPT"/>
    <property type="match status" value="1"/>
</dbReference>
<keyword evidence="2 4" id="KW-0902">Two-component regulatory system</keyword>
<dbReference type="Pfam" id="PF01627">
    <property type="entry name" value="Hpt"/>
    <property type="match status" value="1"/>
</dbReference>
<evidence type="ECO:0000256" key="1">
    <source>
        <dbReference type="ARBA" id="ARBA00022864"/>
    </source>
</evidence>
<dbReference type="Gene3D" id="1.20.120.160">
    <property type="entry name" value="HPT domain"/>
    <property type="match status" value="1"/>
</dbReference>
<name>A0A5J9T006_9POAL</name>
<dbReference type="Gramene" id="TVU04564">
    <property type="protein sequence ID" value="TVU04564"/>
    <property type="gene ID" value="EJB05_47679"/>
</dbReference>
<dbReference type="PANTHER" id="PTHR28242">
    <property type="entry name" value="PHOSPHORELAY INTERMEDIATE PROTEIN YPD1"/>
    <property type="match status" value="1"/>
</dbReference>
<comment type="caution">
    <text evidence="6">The sequence shown here is derived from an EMBL/GenBank/DDBJ whole genome shotgun (WGS) entry which is preliminary data.</text>
</comment>
<evidence type="ECO:0000259" key="5">
    <source>
        <dbReference type="PROSITE" id="PS50894"/>
    </source>
</evidence>